<reference evidence="1" key="1">
    <citation type="submission" date="2020-01" db="EMBL/GenBank/DDBJ databases">
        <title>Insect and environment-associated Actinomycetes.</title>
        <authorList>
            <person name="Currrie C."/>
            <person name="Chevrette M."/>
            <person name="Carlson C."/>
            <person name="Stubbendieck R."/>
            <person name="Wendt-Pienkowski E."/>
        </authorList>
    </citation>
    <scope>NUCLEOTIDE SEQUENCE</scope>
    <source>
        <strain evidence="1">SID12501</strain>
    </source>
</reference>
<sequence length="56" mass="5979">MHRPRPGARSPASRYGRTDAAGHLVLDELRIDEAVLRAVDKIVVVPCGTGAYAGHV</sequence>
<protein>
    <submittedName>
        <fullName evidence="1">Uncharacterized protein</fullName>
    </submittedName>
</protein>
<accession>A0A6B3C7E3</accession>
<organism evidence="1">
    <name type="scientific">Streptomyces sp. SID12501</name>
    <dbReference type="NCBI Taxonomy" id="2706042"/>
    <lineage>
        <taxon>Bacteria</taxon>
        <taxon>Bacillati</taxon>
        <taxon>Actinomycetota</taxon>
        <taxon>Actinomycetes</taxon>
        <taxon>Kitasatosporales</taxon>
        <taxon>Streptomycetaceae</taxon>
        <taxon>Streptomyces</taxon>
    </lineage>
</organism>
<name>A0A6B3C7E3_9ACTN</name>
<feature type="non-terminal residue" evidence="1">
    <location>
        <position position="56"/>
    </location>
</feature>
<proteinExistence type="predicted"/>
<comment type="caution">
    <text evidence="1">The sequence shown here is derived from an EMBL/GenBank/DDBJ whole genome shotgun (WGS) entry which is preliminary data.</text>
</comment>
<evidence type="ECO:0000313" key="1">
    <source>
        <dbReference type="EMBL" id="NEC92735.1"/>
    </source>
</evidence>
<dbReference type="EMBL" id="JAAGLU010000155">
    <property type="protein sequence ID" value="NEC92735.1"/>
    <property type="molecule type" value="Genomic_DNA"/>
</dbReference>
<gene>
    <name evidence="1" type="ORF">G3I71_44960</name>
</gene>
<dbReference type="AlphaFoldDB" id="A0A6B3C7E3"/>